<evidence type="ECO:0000313" key="7">
    <source>
        <dbReference type="EMBL" id="HHR91979.1"/>
    </source>
</evidence>
<dbReference type="AlphaFoldDB" id="A0A7C5Z313"/>
<comment type="caution">
    <text evidence="6">Lacks conserved residue(s) required for the propagation of feature annotation.</text>
</comment>
<evidence type="ECO:0000256" key="5">
    <source>
        <dbReference type="ARBA" id="ARBA00023458"/>
    </source>
</evidence>
<dbReference type="PANTHER" id="PTHR42749:SF1">
    <property type="entry name" value="CELL SHAPE-DETERMINING PROTEIN MREB"/>
    <property type="match status" value="1"/>
</dbReference>
<comment type="subunit">
    <text evidence="6">Forms polymers.</text>
</comment>
<dbReference type="HAMAP" id="MF_02207">
    <property type="entry name" value="MreB"/>
    <property type="match status" value="1"/>
</dbReference>
<dbReference type="NCBIfam" id="NF010539">
    <property type="entry name" value="PRK13927.1"/>
    <property type="match status" value="1"/>
</dbReference>
<proteinExistence type="inferred from homology"/>
<dbReference type="InterPro" id="IPR004753">
    <property type="entry name" value="MreB"/>
</dbReference>
<comment type="similarity">
    <text evidence="5 6">Belongs to the FtsA/MreB family.</text>
</comment>
<dbReference type="GO" id="GO:0000902">
    <property type="term" value="P:cell morphogenesis"/>
    <property type="evidence" value="ECO:0007669"/>
    <property type="project" value="InterPro"/>
</dbReference>
<evidence type="ECO:0000256" key="2">
    <source>
        <dbReference type="ARBA" id="ARBA00022741"/>
    </source>
</evidence>
<name>A0A7C5Z313_UNCC3</name>
<accession>A0A7C5Z313</accession>
<reference evidence="7" key="1">
    <citation type="journal article" date="2020" name="mSystems">
        <title>Genome- and Community-Level Interaction Insights into Carbon Utilization and Element Cycling Functions of Hydrothermarchaeota in Hydrothermal Sediment.</title>
        <authorList>
            <person name="Zhou Z."/>
            <person name="Liu Y."/>
            <person name="Xu W."/>
            <person name="Pan J."/>
            <person name="Luo Z.H."/>
            <person name="Li M."/>
        </authorList>
    </citation>
    <scope>NUCLEOTIDE SEQUENCE [LARGE SCALE GENOMIC DNA]</scope>
    <source>
        <strain evidence="7">SpSt-1042</strain>
    </source>
</reference>
<keyword evidence="3 6" id="KW-0067">ATP-binding</keyword>
<evidence type="ECO:0000256" key="6">
    <source>
        <dbReference type="HAMAP-Rule" id="MF_02207"/>
    </source>
</evidence>
<comment type="caution">
    <text evidence="7">The sequence shown here is derived from an EMBL/GenBank/DDBJ whole genome shotgun (WGS) entry which is preliminary data.</text>
</comment>
<dbReference type="CDD" id="cd10225">
    <property type="entry name" value="ASKHA_NBD_MreB-like"/>
    <property type="match status" value="1"/>
</dbReference>
<dbReference type="GO" id="GO:0005524">
    <property type="term" value="F:ATP binding"/>
    <property type="evidence" value="ECO:0007669"/>
    <property type="project" value="UniProtKB-KW"/>
</dbReference>
<evidence type="ECO:0000256" key="3">
    <source>
        <dbReference type="ARBA" id="ARBA00022840"/>
    </source>
</evidence>
<dbReference type="GO" id="GO:0008360">
    <property type="term" value="P:regulation of cell shape"/>
    <property type="evidence" value="ECO:0007669"/>
    <property type="project" value="UniProtKB-UniRule"/>
</dbReference>
<feature type="binding site" evidence="6">
    <location>
        <begin position="159"/>
        <end position="161"/>
    </location>
    <ligand>
        <name>ATP</name>
        <dbReference type="ChEBI" id="CHEBI:30616"/>
    </ligand>
</feature>
<evidence type="ECO:0000256" key="4">
    <source>
        <dbReference type="ARBA" id="ARBA00022960"/>
    </source>
</evidence>
<evidence type="ECO:0000256" key="1">
    <source>
        <dbReference type="ARBA" id="ARBA00022490"/>
    </source>
</evidence>
<dbReference type="EMBL" id="DRVY01000015">
    <property type="protein sequence ID" value="HHR91979.1"/>
    <property type="molecule type" value="Genomic_DNA"/>
</dbReference>
<organism evidence="7">
    <name type="scientific">candidate division CPR3 bacterium</name>
    <dbReference type="NCBI Taxonomy" id="2268181"/>
    <lineage>
        <taxon>Bacteria</taxon>
        <taxon>Bacteria division CPR3</taxon>
    </lineage>
</organism>
<dbReference type="PRINTS" id="PR01652">
    <property type="entry name" value="SHAPEPROTEIN"/>
</dbReference>
<comment type="function">
    <text evidence="6">Forms membrane-associated dynamic filaments that are essential for cell shape determination. Acts by regulating cell wall synthesis and cell elongation, and thus cell shape. A feedback loop between cell geometry and MreB localization may maintain elongated cell shape by targeting cell wall growth to regions of negative cell wall curvature.</text>
</comment>
<comment type="subcellular location">
    <subcellularLocation>
        <location evidence="6">Cytoplasm</location>
    </subcellularLocation>
    <text evidence="6">Membrane-associated.</text>
</comment>
<dbReference type="GO" id="GO:0005737">
    <property type="term" value="C:cytoplasm"/>
    <property type="evidence" value="ECO:0007669"/>
    <property type="project" value="UniProtKB-SubCell"/>
</dbReference>
<dbReference type="SUPFAM" id="SSF53067">
    <property type="entry name" value="Actin-like ATPase domain"/>
    <property type="match status" value="2"/>
</dbReference>
<dbReference type="InterPro" id="IPR043129">
    <property type="entry name" value="ATPase_NBD"/>
</dbReference>
<dbReference type="InterPro" id="IPR056546">
    <property type="entry name" value="MreB_MamK-like"/>
</dbReference>
<keyword evidence="1 6" id="KW-0963">Cytoplasm</keyword>
<keyword evidence="2 6" id="KW-0547">Nucleotide-binding</keyword>
<sequence>MSIFKKKKIGIDFGSCNTRVYVDGEGLVFNEPTVVLVDVNRGNVVAIGNAARELLGKTPQYLEIKKPIQNGVISSRKAVVAILKFLIDYVSGTFRMIKPDLYIAVPSGITSVERRAMVQVCFDAGAGNVKIYPSVVLSAIGCGLPIYKSHGNVIVHTGGGTTESAVLSMNGIVVEDAIRVGGIAVNDSLTNLIRRQFALFVGESTVEELKKNICSCVPVDKPRSAEISGRDITTGLPRTIRVDTNDLVEAVKQPISSIIASIKGVLEKTPPELSSDIADTGIALTGGNANLWNIDVLLTKAIGVPFFVVEDPMFSVIKGLECVIEENYVFEMVEK</sequence>
<gene>
    <name evidence="6" type="primary">mreB</name>
    <name evidence="7" type="ORF">ENL96_00490</name>
</gene>
<dbReference type="PANTHER" id="PTHR42749">
    <property type="entry name" value="CELL SHAPE-DETERMINING PROTEIN MREB"/>
    <property type="match status" value="1"/>
</dbReference>
<dbReference type="Gene3D" id="3.30.420.40">
    <property type="match status" value="3"/>
</dbReference>
<keyword evidence="4 6" id="KW-0133">Cell shape</keyword>
<feature type="binding site" evidence="6">
    <location>
        <begin position="207"/>
        <end position="210"/>
    </location>
    <ligand>
        <name>ATP</name>
        <dbReference type="ChEBI" id="CHEBI:30616"/>
    </ligand>
</feature>
<dbReference type="Pfam" id="PF06723">
    <property type="entry name" value="MreB_Mbl"/>
    <property type="match status" value="1"/>
</dbReference>
<protein>
    <recommendedName>
        <fullName evidence="6">Cell shape-determining protein MreB</fullName>
    </recommendedName>
</protein>